<dbReference type="Gene3D" id="3.30.1490.40">
    <property type="match status" value="1"/>
</dbReference>
<keyword evidence="4" id="KW-1185">Reference proteome</keyword>
<accession>A0A8H3FYM4</accession>
<evidence type="ECO:0000259" key="2">
    <source>
        <dbReference type="PROSITE" id="PS50829"/>
    </source>
</evidence>
<dbReference type="InterPro" id="IPR039905">
    <property type="entry name" value="CD2BP2/Lin1"/>
</dbReference>
<dbReference type="PANTHER" id="PTHR13138:SF3">
    <property type="entry name" value="CD2 ANTIGEN CYTOPLASMIC TAIL-BINDING PROTEIN 2"/>
    <property type="match status" value="1"/>
</dbReference>
<protein>
    <recommendedName>
        <fullName evidence="2">GYF domain-containing protein</fullName>
    </recommendedName>
</protein>
<dbReference type="Pfam" id="PF02213">
    <property type="entry name" value="GYF"/>
    <property type="match status" value="1"/>
</dbReference>
<evidence type="ECO:0000256" key="1">
    <source>
        <dbReference type="SAM" id="MobiDB-lite"/>
    </source>
</evidence>
<organism evidence="3 4">
    <name type="scientific">Gomphillus americanus</name>
    <dbReference type="NCBI Taxonomy" id="1940652"/>
    <lineage>
        <taxon>Eukaryota</taxon>
        <taxon>Fungi</taxon>
        <taxon>Dikarya</taxon>
        <taxon>Ascomycota</taxon>
        <taxon>Pezizomycotina</taxon>
        <taxon>Lecanoromycetes</taxon>
        <taxon>OSLEUM clade</taxon>
        <taxon>Ostropomycetidae</taxon>
        <taxon>Ostropales</taxon>
        <taxon>Graphidaceae</taxon>
        <taxon>Gomphilloideae</taxon>
        <taxon>Gomphillus</taxon>
    </lineage>
</organism>
<dbReference type="Proteomes" id="UP000664169">
    <property type="component" value="Unassembled WGS sequence"/>
</dbReference>
<comment type="caution">
    <text evidence="3">The sequence shown here is derived from an EMBL/GenBank/DDBJ whole genome shotgun (WGS) entry which is preliminary data.</text>
</comment>
<proteinExistence type="predicted"/>
<feature type="domain" description="GYF" evidence="2">
    <location>
        <begin position="395"/>
        <end position="452"/>
    </location>
</feature>
<dbReference type="SUPFAM" id="SSF55277">
    <property type="entry name" value="GYF domain"/>
    <property type="match status" value="1"/>
</dbReference>
<gene>
    <name evidence="3" type="ORF">GOMPHAMPRED_005966</name>
</gene>
<feature type="region of interest" description="Disordered" evidence="1">
    <location>
        <begin position="58"/>
        <end position="237"/>
    </location>
</feature>
<dbReference type="EMBL" id="CAJPDQ010000039">
    <property type="protein sequence ID" value="CAF9931589.1"/>
    <property type="molecule type" value="Genomic_DNA"/>
</dbReference>
<dbReference type="PROSITE" id="PS50829">
    <property type="entry name" value="GYF"/>
    <property type="match status" value="1"/>
</dbReference>
<reference evidence="3" key="1">
    <citation type="submission" date="2021-03" db="EMBL/GenBank/DDBJ databases">
        <authorList>
            <person name="Tagirdzhanova G."/>
        </authorList>
    </citation>
    <scope>NUCLEOTIDE SEQUENCE</scope>
</reference>
<feature type="region of interest" description="Disordered" evidence="1">
    <location>
        <begin position="1"/>
        <end position="45"/>
    </location>
</feature>
<dbReference type="GO" id="GO:0005682">
    <property type="term" value="C:U5 snRNP"/>
    <property type="evidence" value="ECO:0007669"/>
    <property type="project" value="InterPro"/>
</dbReference>
<sequence length="452" mass="50908">MATKPRPKRDAEAFSRTKQAVDSINNKRPRFDTRNPAALAADAPEEDEILDIDEIGRRGAQAKRNAVNIDGFESDSSNEGFDARAAAKAKEAKKKTNGAGSKDEEMDDMFGDLDEQFADGDEDDPADGVDGKKSKKQVKFLDMDDIEGQSKKSKSGGHVSSDFRKTSDEVDEEVESSSDEEVPDELRADVEDVDEELGAGAKKKHAPKLDAFNLRDENEEGGFDEHGNFVRKARDPDALYDSWMDGVSKKDMKKAKEAHEQRQKEQRDKRLEDDSKTVGEILEEMIGRMDSGETVLEALSRLGRGKEKKKPKWQERRRIKQGVDMNIDVESNTKQDTAELQRKADVEAITGAADLLLSRGDTDIYEKDRELLIRTYKKETGEDWQDKTTGSRTVSRQWMYRWADARDGGEAHGPYDGPTMMAWNDAGYFGEGVEFREVGEGENDTWHREVDF</sequence>
<feature type="compositionally biased region" description="Polar residues" evidence="1">
    <location>
        <begin position="16"/>
        <end position="26"/>
    </location>
</feature>
<dbReference type="InterPro" id="IPR035445">
    <property type="entry name" value="GYF-like_dom_sf"/>
</dbReference>
<evidence type="ECO:0000313" key="3">
    <source>
        <dbReference type="EMBL" id="CAF9931589.1"/>
    </source>
</evidence>
<dbReference type="InterPro" id="IPR003169">
    <property type="entry name" value="GYF"/>
</dbReference>
<name>A0A8H3FYM4_9LECA</name>
<feature type="compositionally biased region" description="Acidic residues" evidence="1">
    <location>
        <begin position="104"/>
        <end position="127"/>
    </location>
</feature>
<feature type="compositionally biased region" description="Acidic residues" evidence="1">
    <location>
        <begin position="169"/>
        <end position="183"/>
    </location>
</feature>
<dbReference type="PANTHER" id="PTHR13138">
    <property type="entry name" value="PROTEIN LIN1"/>
    <property type="match status" value="1"/>
</dbReference>
<feature type="compositionally biased region" description="Basic and acidic residues" evidence="1">
    <location>
        <begin position="223"/>
        <end position="237"/>
    </location>
</feature>
<dbReference type="OrthoDB" id="331341at2759"/>
<dbReference type="AlphaFoldDB" id="A0A8H3FYM4"/>
<feature type="region of interest" description="Disordered" evidence="1">
    <location>
        <begin position="249"/>
        <end position="276"/>
    </location>
</feature>
<evidence type="ECO:0000313" key="4">
    <source>
        <dbReference type="Proteomes" id="UP000664169"/>
    </source>
</evidence>